<evidence type="ECO:0000313" key="1">
    <source>
        <dbReference type="EMBL" id="PKA65085.1"/>
    </source>
</evidence>
<protein>
    <submittedName>
        <fullName evidence="1">Uncharacterized protein</fullName>
    </submittedName>
</protein>
<keyword evidence="2" id="KW-1185">Reference proteome</keyword>
<dbReference type="EMBL" id="KZ451896">
    <property type="protein sequence ID" value="PKA65085.1"/>
    <property type="molecule type" value="Genomic_DNA"/>
</dbReference>
<sequence>MVISTPHLCVKFPTPSDVVTIRGDARQATRCFQIVAQLVVDQLDLRESQPVVPQEGVINVTLGKTLLKL</sequence>
<proteinExistence type="predicted"/>
<organism evidence="1 2">
    <name type="scientific">Apostasia shenzhenica</name>
    <dbReference type="NCBI Taxonomy" id="1088818"/>
    <lineage>
        <taxon>Eukaryota</taxon>
        <taxon>Viridiplantae</taxon>
        <taxon>Streptophyta</taxon>
        <taxon>Embryophyta</taxon>
        <taxon>Tracheophyta</taxon>
        <taxon>Spermatophyta</taxon>
        <taxon>Magnoliopsida</taxon>
        <taxon>Liliopsida</taxon>
        <taxon>Asparagales</taxon>
        <taxon>Orchidaceae</taxon>
        <taxon>Apostasioideae</taxon>
        <taxon>Apostasia</taxon>
    </lineage>
</organism>
<gene>
    <name evidence="1" type="ORF">AXF42_Ash013206</name>
</gene>
<evidence type="ECO:0000313" key="2">
    <source>
        <dbReference type="Proteomes" id="UP000236161"/>
    </source>
</evidence>
<name>A0A2I0BBB3_9ASPA</name>
<dbReference type="AlphaFoldDB" id="A0A2I0BBB3"/>
<accession>A0A2I0BBB3</accession>
<reference evidence="1 2" key="1">
    <citation type="journal article" date="2017" name="Nature">
        <title>The Apostasia genome and the evolution of orchids.</title>
        <authorList>
            <person name="Zhang G.Q."/>
            <person name="Liu K.W."/>
            <person name="Li Z."/>
            <person name="Lohaus R."/>
            <person name="Hsiao Y.Y."/>
            <person name="Niu S.C."/>
            <person name="Wang J.Y."/>
            <person name="Lin Y.C."/>
            <person name="Xu Q."/>
            <person name="Chen L.J."/>
            <person name="Yoshida K."/>
            <person name="Fujiwara S."/>
            <person name="Wang Z.W."/>
            <person name="Zhang Y.Q."/>
            <person name="Mitsuda N."/>
            <person name="Wang M."/>
            <person name="Liu G.H."/>
            <person name="Pecoraro L."/>
            <person name="Huang H.X."/>
            <person name="Xiao X.J."/>
            <person name="Lin M."/>
            <person name="Wu X.Y."/>
            <person name="Wu W.L."/>
            <person name="Chen Y.Y."/>
            <person name="Chang S.B."/>
            <person name="Sakamoto S."/>
            <person name="Ohme-Takagi M."/>
            <person name="Yagi M."/>
            <person name="Zeng S.J."/>
            <person name="Shen C.Y."/>
            <person name="Yeh C.M."/>
            <person name="Luo Y.B."/>
            <person name="Tsai W.C."/>
            <person name="Van de Peer Y."/>
            <person name="Liu Z.J."/>
        </authorList>
    </citation>
    <scope>NUCLEOTIDE SEQUENCE [LARGE SCALE GENOMIC DNA]</scope>
    <source>
        <strain evidence="2">cv. Shenzhen</strain>
        <tissue evidence="1">Stem</tissue>
    </source>
</reference>
<dbReference type="Proteomes" id="UP000236161">
    <property type="component" value="Unassembled WGS sequence"/>
</dbReference>